<reference evidence="1 2" key="1">
    <citation type="submission" date="2017-05" db="EMBL/GenBank/DDBJ databases">
        <authorList>
            <person name="Song R."/>
            <person name="Chenine A.L."/>
            <person name="Ruprecht R.M."/>
        </authorList>
    </citation>
    <scope>NUCLEOTIDE SEQUENCE [LARGE SCALE GENOMIC DNA]</scope>
    <source>
        <strain evidence="1 2">CECT 8489</strain>
    </source>
</reference>
<protein>
    <submittedName>
        <fullName evidence="1">Uncharacterized protein</fullName>
    </submittedName>
</protein>
<dbReference type="Proteomes" id="UP000201838">
    <property type="component" value="Unassembled WGS sequence"/>
</dbReference>
<accession>A0A238J6H6</accession>
<evidence type="ECO:0000313" key="2">
    <source>
        <dbReference type="Proteomes" id="UP000201838"/>
    </source>
</evidence>
<dbReference type="AlphaFoldDB" id="A0A238J6H6"/>
<sequence>MSDGCTGVASARSFLVRICTIVVRIGLIALNTALATKVGFGL</sequence>
<gene>
    <name evidence="1" type="ORF">BOA8489_03627</name>
</gene>
<proteinExistence type="predicted"/>
<keyword evidence="2" id="KW-1185">Reference proteome</keyword>
<dbReference type="EMBL" id="FXXQ01000017">
    <property type="protein sequence ID" value="SMX25484.1"/>
    <property type="molecule type" value="Genomic_DNA"/>
</dbReference>
<name>A0A238J6H6_9RHOB</name>
<evidence type="ECO:0000313" key="1">
    <source>
        <dbReference type="EMBL" id="SMX25484.1"/>
    </source>
</evidence>
<organism evidence="1 2">
    <name type="scientific">Boseongicola aestuarii</name>
    <dbReference type="NCBI Taxonomy" id="1470561"/>
    <lineage>
        <taxon>Bacteria</taxon>
        <taxon>Pseudomonadati</taxon>
        <taxon>Pseudomonadota</taxon>
        <taxon>Alphaproteobacteria</taxon>
        <taxon>Rhodobacterales</taxon>
        <taxon>Paracoccaceae</taxon>
        <taxon>Boseongicola</taxon>
    </lineage>
</organism>